<reference evidence="2" key="1">
    <citation type="submission" date="2020-10" db="EMBL/GenBank/DDBJ databases">
        <authorList>
            <person name="Abbas A."/>
            <person name="Razzaq R."/>
            <person name="Waqas M."/>
            <person name="Abbas N."/>
            <person name="Nielsen T.K."/>
            <person name="Hansen L.H."/>
            <person name="Hussain S."/>
            <person name="Shahid M."/>
        </authorList>
    </citation>
    <scope>NUCLEOTIDE SEQUENCE</scope>
    <source>
        <strain evidence="2">S14</strain>
    </source>
</reference>
<evidence type="ECO:0000259" key="1">
    <source>
        <dbReference type="Pfam" id="PF22688"/>
    </source>
</evidence>
<proteinExistence type="predicted"/>
<dbReference type="Gene3D" id="3.40.50.300">
    <property type="entry name" value="P-loop containing nucleotide triphosphate hydrolases"/>
    <property type="match status" value="1"/>
</dbReference>
<dbReference type="Gene3D" id="1.10.8.60">
    <property type="match status" value="1"/>
</dbReference>
<dbReference type="Proteomes" id="UP001181622">
    <property type="component" value="Unassembled WGS sequence"/>
</dbReference>
<accession>A0ABU1DF30</accession>
<dbReference type="RefSeq" id="WP_309390733.1">
    <property type="nucleotide sequence ID" value="NZ_JADBEO010000014.1"/>
</dbReference>
<evidence type="ECO:0000313" key="2">
    <source>
        <dbReference type="EMBL" id="MDR4306666.1"/>
    </source>
</evidence>
<protein>
    <recommendedName>
        <fullName evidence="1">Hda lid domain-containing protein</fullName>
    </recommendedName>
</protein>
<dbReference type="SUPFAM" id="SSF52540">
    <property type="entry name" value="P-loop containing nucleoside triphosphate hydrolases"/>
    <property type="match status" value="1"/>
</dbReference>
<dbReference type="InterPro" id="IPR027417">
    <property type="entry name" value="P-loop_NTPase"/>
</dbReference>
<comment type="caution">
    <text evidence="2">The sequence shown here is derived from an EMBL/GenBank/DDBJ whole genome shotgun (WGS) entry which is preliminary data.</text>
</comment>
<dbReference type="EMBL" id="JADBEO010000014">
    <property type="protein sequence ID" value="MDR4306666.1"/>
    <property type="molecule type" value="Genomic_DNA"/>
</dbReference>
<dbReference type="InterPro" id="IPR055199">
    <property type="entry name" value="Hda_lid"/>
</dbReference>
<gene>
    <name evidence="2" type="ORF">IHQ68_08550</name>
</gene>
<dbReference type="PANTHER" id="PTHR30050:SF5">
    <property type="entry name" value="DNAA REGULATORY INACTIVATOR HDA"/>
    <property type="match status" value="1"/>
</dbReference>
<name>A0ABU1DF30_9HYPH</name>
<dbReference type="PANTHER" id="PTHR30050">
    <property type="entry name" value="CHROMOSOMAL REPLICATION INITIATOR PROTEIN DNAA"/>
    <property type="match status" value="1"/>
</dbReference>
<keyword evidence="3" id="KW-1185">Reference proteome</keyword>
<organism evidence="2 3">
    <name type="scientific">Chelatococcus sambhunathii</name>
    <dbReference type="NCBI Taxonomy" id="363953"/>
    <lineage>
        <taxon>Bacteria</taxon>
        <taxon>Pseudomonadati</taxon>
        <taxon>Pseudomonadota</taxon>
        <taxon>Alphaproteobacteria</taxon>
        <taxon>Hyphomicrobiales</taxon>
        <taxon>Chelatococcaceae</taxon>
        <taxon>Chelatococcus</taxon>
    </lineage>
</organism>
<sequence length="228" mass="24812">MAREAPRQFPLDLPVDARLGAEDYFVADANRAAHGLVTRWPDWPDRIVLLTGPEGSGKTHLGAIWADRSGAATAAGAGEALDHAQSSETPRILLDDCDGEGADETALFHLLNAIRERRGHLLLTARGTPTLLWPKLPDLASRMRALPVARLEPPDDATARAVLVKLLDDRQLRVEADVVEFLARRCERSLGAIRALVEALDRESLARGRAVGRGLASDVLSRIWEGTE</sequence>
<dbReference type="Pfam" id="PF22688">
    <property type="entry name" value="Hda_lid"/>
    <property type="match status" value="1"/>
</dbReference>
<feature type="domain" description="Hda lid" evidence="1">
    <location>
        <begin position="156"/>
        <end position="211"/>
    </location>
</feature>
<evidence type="ECO:0000313" key="3">
    <source>
        <dbReference type="Proteomes" id="UP001181622"/>
    </source>
</evidence>